<dbReference type="GO" id="GO:0003676">
    <property type="term" value="F:nucleic acid binding"/>
    <property type="evidence" value="ECO:0007669"/>
    <property type="project" value="InterPro"/>
</dbReference>
<protein>
    <recommendedName>
        <fullName evidence="2">RNase H type-1 domain-containing protein</fullName>
    </recommendedName>
</protein>
<dbReference type="EMBL" id="CACVBM020001607">
    <property type="protein sequence ID" value="CAA7055611.1"/>
    <property type="molecule type" value="Genomic_DNA"/>
</dbReference>
<dbReference type="OrthoDB" id="1733298at2759"/>
<proteinExistence type="predicted"/>
<dbReference type="CDD" id="cd06222">
    <property type="entry name" value="RNase_H_like"/>
    <property type="match status" value="1"/>
</dbReference>
<gene>
    <name evidence="3" type="ORF">MERR_LOCUS42847</name>
</gene>
<dbReference type="InterPro" id="IPR036397">
    <property type="entry name" value="RNaseH_sf"/>
</dbReference>
<dbReference type="Proteomes" id="UP000467841">
    <property type="component" value="Unassembled WGS sequence"/>
</dbReference>
<dbReference type="InterPro" id="IPR012337">
    <property type="entry name" value="RNaseH-like_sf"/>
</dbReference>
<dbReference type="InterPro" id="IPR002156">
    <property type="entry name" value="RNaseH_domain"/>
</dbReference>
<evidence type="ECO:0000313" key="3">
    <source>
        <dbReference type="EMBL" id="CAA7055611.1"/>
    </source>
</evidence>
<evidence type="ECO:0000313" key="4">
    <source>
        <dbReference type="Proteomes" id="UP000467841"/>
    </source>
</evidence>
<dbReference type="Pfam" id="PF13456">
    <property type="entry name" value="RVT_3"/>
    <property type="match status" value="1"/>
</dbReference>
<sequence>MSPIPAPPIREWTSSLYSNLYEVLHPESDHPLKEKSVKIAPWLLWRIWKNRNELIHKGREYNAQEVANKAVEDAEEWEGRMEVKTREAKNVIERQSRSKWRPPTHGQWKCNTDGSWSKNQDKSGVGWILRDHNGNMIWMGAKAYHRLESALETELEALRWAIISVTRLNYEKVTFETDSSTAANLVNGRDRWPSLGPIIADIQQLLQKFRWIHIEYTPRESNTVADRTTKEAISFPGIEPKLYSCTPTWASRLIEMDKIV</sequence>
<comment type="caution">
    <text evidence="3">The sequence shown here is derived from an EMBL/GenBank/DDBJ whole genome shotgun (WGS) entry which is preliminary data.</text>
</comment>
<dbReference type="PANTHER" id="PTHR47074:SF48">
    <property type="entry name" value="POLYNUCLEOTIDYL TRANSFERASE, RIBONUCLEASE H-LIKE SUPERFAMILY PROTEIN"/>
    <property type="match status" value="1"/>
</dbReference>
<dbReference type="GO" id="GO:0004523">
    <property type="term" value="F:RNA-DNA hybrid ribonuclease activity"/>
    <property type="evidence" value="ECO:0007669"/>
    <property type="project" value="InterPro"/>
</dbReference>
<feature type="domain" description="RNase H type-1" evidence="2">
    <location>
        <begin position="111"/>
        <end position="231"/>
    </location>
</feature>
<dbReference type="InterPro" id="IPR052929">
    <property type="entry name" value="RNase_H-like_EbsB-rel"/>
</dbReference>
<keyword evidence="4" id="KW-1185">Reference proteome</keyword>
<dbReference type="Gene3D" id="3.30.420.10">
    <property type="entry name" value="Ribonuclease H-like superfamily/Ribonuclease H"/>
    <property type="match status" value="1"/>
</dbReference>
<dbReference type="PANTHER" id="PTHR47074">
    <property type="entry name" value="BNAC02G40300D PROTEIN"/>
    <property type="match status" value="1"/>
</dbReference>
<feature type="region of interest" description="Disordered" evidence="1">
    <location>
        <begin position="93"/>
        <end position="117"/>
    </location>
</feature>
<dbReference type="SUPFAM" id="SSF53098">
    <property type="entry name" value="Ribonuclease H-like"/>
    <property type="match status" value="1"/>
</dbReference>
<organism evidence="3 4">
    <name type="scientific">Microthlaspi erraticum</name>
    <dbReference type="NCBI Taxonomy" id="1685480"/>
    <lineage>
        <taxon>Eukaryota</taxon>
        <taxon>Viridiplantae</taxon>
        <taxon>Streptophyta</taxon>
        <taxon>Embryophyta</taxon>
        <taxon>Tracheophyta</taxon>
        <taxon>Spermatophyta</taxon>
        <taxon>Magnoliopsida</taxon>
        <taxon>eudicotyledons</taxon>
        <taxon>Gunneridae</taxon>
        <taxon>Pentapetalae</taxon>
        <taxon>rosids</taxon>
        <taxon>malvids</taxon>
        <taxon>Brassicales</taxon>
        <taxon>Brassicaceae</taxon>
        <taxon>Coluteocarpeae</taxon>
        <taxon>Microthlaspi</taxon>
    </lineage>
</organism>
<accession>A0A6D2KM87</accession>
<name>A0A6D2KM87_9BRAS</name>
<reference evidence="3" key="1">
    <citation type="submission" date="2020-01" db="EMBL/GenBank/DDBJ databases">
        <authorList>
            <person name="Mishra B."/>
        </authorList>
    </citation>
    <scope>NUCLEOTIDE SEQUENCE [LARGE SCALE GENOMIC DNA]</scope>
</reference>
<dbReference type="InterPro" id="IPR044730">
    <property type="entry name" value="RNase_H-like_dom_plant"/>
</dbReference>
<evidence type="ECO:0000256" key="1">
    <source>
        <dbReference type="SAM" id="MobiDB-lite"/>
    </source>
</evidence>
<dbReference type="AlphaFoldDB" id="A0A6D2KM87"/>
<evidence type="ECO:0000259" key="2">
    <source>
        <dbReference type="Pfam" id="PF13456"/>
    </source>
</evidence>